<feature type="transmembrane region" description="Helical" evidence="1">
    <location>
        <begin position="35"/>
        <end position="52"/>
    </location>
</feature>
<keyword evidence="3" id="KW-1185">Reference proteome</keyword>
<evidence type="ECO:0000256" key="1">
    <source>
        <dbReference type="SAM" id="Phobius"/>
    </source>
</evidence>
<name>A0A919NPV4_9ACTN</name>
<keyword evidence="1" id="KW-0472">Membrane</keyword>
<feature type="transmembrane region" description="Helical" evidence="1">
    <location>
        <begin position="7"/>
        <end position="29"/>
    </location>
</feature>
<evidence type="ECO:0000313" key="2">
    <source>
        <dbReference type="EMBL" id="GIF22138.1"/>
    </source>
</evidence>
<keyword evidence="1" id="KW-1133">Transmembrane helix</keyword>
<organism evidence="2 3">
    <name type="scientific">Paractinoplanes tereljensis</name>
    <dbReference type="NCBI Taxonomy" id="571912"/>
    <lineage>
        <taxon>Bacteria</taxon>
        <taxon>Bacillati</taxon>
        <taxon>Actinomycetota</taxon>
        <taxon>Actinomycetes</taxon>
        <taxon>Micromonosporales</taxon>
        <taxon>Micromonosporaceae</taxon>
        <taxon>Paractinoplanes</taxon>
    </lineage>
</organism>
<evidence type="ECO:0000313" key="3">
    <source>
        <dbReference type="Proteomes" id="UP000623608"/>
    </source>
</evidence>
<proteinExistence type="predicted"/>
<gene>
    <name evidence="2" type="ORF">Ate02nite_48680</name>
</gene>
<accession>A0A919NPV4</accession>
<sequence>MRRQGAWGVSAFDLFCGALSVAGLVAWAVTQRASYAVLLAIAADALASVPTFRKAWRNPASESWLNFGCLTFSALITLATITTWSLSRYAFAAYLAVLGLSMSAVILLRNRRVSAGRQE</sequence>
<dbReference type="Proteomes" id="UP000623608">
    <property type="component" value="Unassembled WGS sequence"/>
</dbReference>
<comment type="caution">
    <text evidence="2">The sequence shown here is derived from an EMBL/GenBank/DDBJ whole genome shotgun (WGS) entry which is preliminary data.</text>
</comment>
<dbReference type="AlphaFoldDB" id="A0A919NPV4"/>
<feature type="transmembrane region" description="Helical" evidence="1">
    <location>
        <begin position="91"/>
        <end position="108"/>
    </location>
</feature>
<dbReference type="EMBL" id="BOMY01000033">
    <property type="protein sequence ID" value="GIF22138.1"/>
    <property type="molecule type" value="Genomic_DNA"/>
</dbReference>
<keyword evidence="1" id="KW-0812">Transmembrane</keyword>
<feature type="transmembrane region" description="Helical" evidence="1">
    <location>
        <begin position="64"/>
        <end position="85"/>
    </location>
</feature>
<protein>
    <submittedName>
        <fullName evidence="2">Uncharacterized protein</fullName>
    </submittedName>
</protein>
<reference evidence="2" key="1">
    <citation type="submission" date="2021-01" db="EMBL/GenBank/DDBJ databases">
        <title>Whole genome shotgun sequence of Actinoplanes tereljensis NBRC 105297.</title>
        <authorList>
            <person name="Komaki H."/>
            <person name="Tamura T."/>
        </authorList>
    </citation>
    <scope>NUCLEOTIDE SEQUENCE</scope>
    <source>
        <strain evidence="2">NBRC 105297</strain>
    </source>
</reference>